<gene>
    <name evidence="14" type="ORF">BSL78_18031</name>
</gene>
<dbReference type="InterPro" id="IPR001873">
    <property type="entry name" value="ENaC"/>
</dbReference>
<dbReference type="Gene3D" id="2.60.470.10">
    <property type="entry name" value="Acid-sensing ion channels like domains"/>
    <property type="match status" value="1"/>
</dbReference>
<keyword evidence="8 13" id="KW-0472">Membrane</keyword>
<keyword evidence="7 11" id="KW-0406">Ion transport</keyword>
<evidence type="ECO:0000256" key="12">
    <source>
        <dbReference type="SAM" id="MobiDB-lite"/>
    </source>
</evidence>
<proteinExistence type="inferred from homology"/>
<evidence type="ECO:0000256" key="10">
    <source>
        <dbReference type="ARBA" id="ARBA00023303"/>
    </source>
</evidence>
<keyword evidence="9 11" id="KW-0739">Sodium transport</keyword>
<dbReference type="AlphaFoldDB" id="A0A2G8KAT6"/>
<keyword evidence="2 11" id="KW-0813">Transport</keyword>
<accession>A0A2G8KAT6</accession>
<evidence type="ECO:0000256" key="4">
    <source>
        <dbReference type="ARBA" id="ARBA00022692"/>
    </source>
</evidence>
<sequence>MNDRDHNAMRICWLILLVCLAVWLAYGIVNGLTKYFSYPISTAVMFNYVNNLEFPAVTICNYNQFRKSQLQNYTLLREVLTSLSTSDSVDIDWDLHDMDDYLNMTEVAIKLAHQLDDMLIECTWNQEETCGAHNFTTVITDFGVCYTFNSISNSELMVTEAGSSQGLRLRLSAEQYDYFWGYYTGAGFKIFVHPKGQFPLVGQFGISASPGFKTSVRISYITSTNLPYPFSSNCVGDKKLEHSINYSAEACFYECQADCITKYCGCRYYQFPGTEELCNLREILECVFPAINNITDLCPSYECPLPCKEEAYEMKISFTLWPSDFEATHLANYLNTTTDFLRSNFLELNLFFDVLGIEELSQTPSYDYFALQSDIGAYMGLFGGASIVTIFEFIDCILATVSRRRRKGIVQENVGDVIKPHGKHQVSSNRTDENIAMDNK</sequence>
<evidence type="ECO:0000256" key="2">
    <source>
        <dbReference type="ARBA" id="ARBA00022448"/>
    </source>
</evidence>
<evidence type="ECO:0000256" key="5">
    <source>
        <dbReference type="ARBA" id="ARBA00022989"/>
    </source>
</evidence>
<keyword evidence="6" id="KW-0915">Sodium</keyword>
<evidence type="ECO:0000256" key="13">
    <source>
        <dbReference type="SAM" id="Phobius"/>
    </source>
</evidence>
<evidence type="ECO:0000256" key="9">
    <source>
        <dbReference type="ARBA" id="ARBA00023201"/>
    </source>
</evidence>
<reference evidence="14 15" key="1">
    <citation type="journal article" date="2017" name="PLoS Biol.">
        <title>The sea cucumber genome provides insights into morphological evolution and visceral regeneration.</title>
        <authorList>
            <person name="Zhang X."/>
            <person name="Sun L."/>
            <person name="Yuan J."/>
            <person name="Sun Y."/>
            <person name="Gao Y."/>
            <person name="Zhang L."/>
            <person name="Li S."/>
            <person name="Dai H."/>
            <person name="Hamel J.F."/>
            <person name="Liu C."/>
            <person name="Yu Y."/>
            <person name="Liu S."/>
            <person name="Lin W."/>
            <person name="Guo K."/>
            <person name="Jin S."/>
            <person name="Xu P."/>
            <person name="Storey K.B."/>
            <person name="Huan P."/>
            <person name="Zhang T."/>
            <person name="Zhou Y."/>
            <person name="Zhang J."/>
            <person name="Lin C."/>
            <person name="Li X."/>
            <person name="Xing L."/>
            <person name="Huo D."/>
            <person name="Sun M."/>
            <person name="Wang L."/>
            <person name="Mercier A."/>
            <person name="Li F."/>
            <person name="Yang H."/>
            <person name="Xiang J."/>
        </authorList>
    </citation>
    <scope>NUCLEOTIDE SEQUENCE [LARGE SCALE GENOMIC DNA]</scope>
    <source>
        <strain evidence="14">Shaxun</strain>
        <tissue evidence="14">Muscle</tissue>
    </source>
</reference>
<keyword evidence="3 11" id="KW-0894">Sodium channel</keyword>
<dbReference type="Proteomes" id="UP000230750">
    <property type="component" value="Unassembled WGS sequence"/>
</dbReference>
<evidence type="ECO:0000256" key="8">
    <source>
        <dbReference type="ARBA" id="ARBA00023136"/>
    </source>
</evidence>
<comment type="caution">
    <text evidence="14">The sequence shown here is derived from an EMBL/GenBank/DDBJ whole genome shotgun (WGS) entry which is preliminary data.</text>
</comment>
<dbReference type="GO" id="GO:0015280">
    <property type="term" value="F:ligand-gated sodium channel activity"/>
    <property type="evidence" value="ECO:0007669"/>
    <property type="project" value="TreeGrafter"/>
</dbReference>
<keyword evidence="15" id="KW-1185">Reference proteome</keyword>
<dbReference type="OrthoDB" id="6502088at2759"/>
<evidence type="ECO:0000256" key="7">
    <source>
        <dbReference type="ARBA" id="ARBA00023065"/>
    </source>
</evidence>
<evidence type="ECO:0000256" key="3">
    <source>
        <dbReference type="ARBA" id="ARBA00022461"/>
    </source>
</evidence>
<feature type="transmembrane region" description="Helical" evidence="13">
    <location>
        <begin position="375"/>
        <end position="398"/>
    </location>
</feature>
<protein>
    <submittedName>
        <fullName evidence="14">Putative acid-sensing ion channel 1-like</fullName>
    </submittedName>
</protein>
<evidence type="ECO:0000256" key="1">
    <source>
        <dbReference type="ARBA" id="ARBA00004141"/>
    </source>
</evidence>
<dbReference type="PANTHER" id="PTHR11690">
    <property type="entry name" value="AMILORIDE-SENSITIVE SODIUM CHANNEL-RELATED"/>
    <property type="match status" value="1"/>
</dbReference>
<dbReference type="EMBL" id="MRZV01000734">
    <property type="protein sequence ID" value="PIK45102.1"/>
    <property type="molecule type" value="Genomic_DNA"/>
</dbReference>
<comment type="subcellular location">
    <subcellularLocation>
        <location evidence="1">Membrane</location>
        <topology evidence="1">Multi-pass membrane protein</topology>
    </subcellularLocation>
</comment>
<dbReference type="STRING" id="307972.A0A2G8KAT6"/>
<evidence type="ECO:0000313" key="14">
    <source>
        <dbReference type="EMBL" id="PIK45102.1"/>
    </source>
</evidence>
<evidence type="ECO:0000256" key="6">
    <source>
        <dbReference type="ARBA" id="ARBA00023053"/>
    </source>
</evidence>
<name>A0A2G8KAT6_STIJA</name>
<feature type="region of interest" description="Disordered" evidence="12">
    <location>
        <begin position="421"/>
        <end position="440"/>
    </location>
</feature>
<dbReference type="Gene3D" id="1.10.287.770">
    <property type="entry name" value="YojJ-like"/>
    <property type="match status" value="1"/>
</dbReference>
<dbReference type="GO" id="GO:0005886">
    <property type="term" value="C:plasma membrane"/>
    <property type="evidence" value="ECO:0007669"/>
    <property type="project" value="TreeGrafter"/>
</dbReference>
<evidence type="ECO:0000256" key="11">
    <source>
        <dbReference type="RuleBase" id="RU000679"/>
    </source>
</evidence>
<evidence type="ECO:0000313" key="15">
    <source>
        <dbReference type="Proteomes" id="UP000230750"/>
    </source>
</evidence>
<comment type="similarity">
    <text evidence="11">Belongs to the amiloride-sensitive sodium channel (TC 1.A.6) family.</text>
</comment>
<organism evidence="14 15">
    <name type="scientific">Stichopus japonicus</name>
    <name type="common">Sea cucumber</name>
    <dbReference type="NCBI Taxonomy" id="307972"/>
    <lineage>
        <taxon>Eukaryota</taxon>
        <taxon>Metazoa</taxon>
        <taxon>Echinodermata</taxon>
        <taxon>Eleutherozoa</taxon>
        <taxon>Echinozoa</taxon>
        <taxon>Holothuroidea</taxon>
        <taxon>Aspidochirotacea</taxon>
        <taxon>Aspidochirotida</taxon>
        <taxon>Stichopodidae</taxon>
        <taxon>Apostichopus</taxon>
    </lineage>
</organism>
<keyword evidence="5 13" id="KW-1133">Transmembrane helix</keyword>
<dbReference type="PRINTS" id="PR01078">
    <property type="entry name" value="AMINACHANNEL"/>
</dbReference>
<keyword evidence="4 11" id="KW-0812">Transmembrane</keyword>
<keyword evidence="10 11" id="KW-0407">Ion channel</keyword>
<dbReference type="Pfam" id="PF00858">
    <property type="entry name" value="ASC"/>
    <property type="match status" value="1"/>
</dbReference>